<evidence type="ECO:0000313" key="12">
    <source>
        <dbReference type="Proteomes" id="UP001211065"/>
    </source>
</evidence>
<keyword evidence="8" id="KW-0966">Cell projection</keyword>
<protein>
    <submittedName>
        <fullName evidence="11">Radial spoke head protein 3</fullName>
    </submittedName>
</protein>
<evidence type="ECO:0000256" key="5">
    <source>
        <dbReference type="ARBA" id="ARBA00022846"/>
    </source>
</evidence>
<dbReference type="PANTHER" id="PTHR21648">
    <property type="entry name" value="FLAGELLAR RADIAL SPOKE PROTEIN 3"/>
    <property type="match status" value="1"/>
</dbReference>
<organism evidence="11 12">
    <name type="scientific">Clydaea vesicula</name>
    <dbReference type="NCBI Taxonomy" id="447962"/>
    <lineage>
        <taxon>Eukaryota</taxon>
        <taxon>Fungi</taxon>
        <taxon>Fungi incertae sedis</taxon>
        <taxon>Chytridiomycota</taxon>
        <taxon>Chytridiomycota incertae sedis</taxon>
        <taxon>Chytridiomycetes</taxon>
        <taxon>Lobulomycetales</taxon>
        <taxon>Lobulomycetaceae</taxon>
        <taxon>Clydaea</taxon>
    </lineage>
</organism>
<evidence type="ECO:0000256" key="1">
    <source>
        <dbReference type="ARBA" id="ARBA00004611"/>
    </source>
</evidence>
<reference evidence="11" key="1">
    <citation type="submission" date="2020-05" db="EMBL/GenBank/DDBJ databases">
        <title>Phylogenomic resolution of chytrid fungi.</title>
        <authorList>
            <person name="Stajich J.E."/>
            <person name="Amses K."/>
            <person name="Simmons R."/>
            <person name="Seto K."/>
            <person name="Myers J."/>
            <person name="Bonds A."/>
            <person name="Quandt C.A."/>
            <person name="Barry K."/>
            <person name="Liu P."/>
            <person name="Grigoriev I."/>
            <person name="Longcore J.E."/>
            <person name="James T.Y."/>
        </authorList>
    </citation>
    <scope>NUCLEOTIDE SEQUENCE</scope>
    <source>
        <strain evidence="11">JEL0476</strain>
    </source>
</reference>
<keyword evidence="7" id="KW-0206">Cytoskeleton</keyword>
<feature type="region of interest" description="Disordered" evidence="10">
    <location>
        <begin position="1"/>
        <end position="58"/>
    </location>
</feature>
<comment type="similarity">
    <text evidence="2">Belongs to the flagellar radial spoke RSP3 family.</text>
</comment>
<dbReference type="GO" id="GO:0005929">
    <property type="term" value="C:cilium"/>
    <property type="evidence" value="ECO:0007669"/>
    <property type="project" value="TreeGrafter"/>
</dbReference>
<keyword evidence="5" id="KW-0282">Flagellum</keyword>
<evidence type="ECO:0000256" key="8">
    <source>
        <dbReference type="ARBA" id="ARBA00023273"/>
    </source>
</evidence>
<keyword evidence="3" id="KW-0963">Cytoplasm</keyword>
<evidence type="ECO:0000256" key="9">
    <source>
        <dbReference type="SAM" id="Coils"/>
    </source>
</evidence>
<keyword evidence="6" id="KW-0969">Cilium</keyword>
<accession>A0AAD5XWX7</accession>
<dbReference type="InterPro" id="IPR009290">
    <property type="entry name" value="Radial_spoke_3"/>
</dbReference>
<evidence type="ECO:0000256" key="6">
    <source>
        <dbReference type="ARBA" id="ARBA00023069"/>
    </source>
</evidence>
<feature type="region of interest" description="Disordered" evidence="10">
    <location>
        <begin position="110"/>
        <end position="135"/>
    </location>
</feature>
<evidence type="ECO:0000256" key="2">
    <source>
        <dbReference type="ARBA" id="ARBA00006737"/>
    </source>
</evidence>
<feature type="coiled-coil region" evidence="9">
    <location>
        <begin position="223"/>
        <end position="279"/>
    </location>
</feature>
<comment type="subcellular location">
    <subcellularLocation>
        <location evidence="1">Cytoplasm</location>
        <location evidence="1">Cytoskeleton</location>
        <location evidence="1">Flagellum axoneme</location>
    </subcellularLocation>
</comment>
<sequence>MLQYQNPPLPIQKSQTQVETNTHYDPNQTQHTGAENYTFSSEPRPLQENLNSSQKKKLYRDPIGYQNAENENEVGKNPPVNIMYDRRIHRGNTYASPILPLHAQQDPIALQSQQTQKRRQKAKRKADQSRRLLTPEPVEGRKHIDIQTDLYLEELSDKIPEAIAATQTDAFLDRAPSPLYIPQKSGVDVFTQVYEGELFDFDVEVQPILEVLVGKTVEQALMEVMEEEELDMLKRRQAEYEERRNAELAEVQRLEDAERRRTEEKERRLAEQVRILREKQELQEKITSRAFAISYLQKLVPSVFESLTTNGYFYDLVEKEVETLFLPWLTSEVELKLEKLIISQKVVDGMLKISL</sequence>
<evidence type="ECO:0000256" key="10">
    <source>
        <dbReference type="SAM" id="MobiDB-lite"/>
    </source>
</evidence>
<comment type="caution">
    <text evidence="11">The sequence shown here is derived from an EMBL/GenBank/DDBJ whole genome shotgun (WGS) entry which is preliminary data.</text>
</comment>
<dbReference type="PANTHER" id="PTHR21648:SF0">
    <property type="entry name" value="RADIAL SPOKE HEAD PROTEIN 3 HOMOLOG"/>
    <property type="match status" value="1"/>
</dbReference>
<proteinExistence type="inferred from homology"/>
<feature type="compositionally biased region" description="Polar residues" evidence="10">
    <location>
        <begin position="1"/>
        <end position="41"/>
    </location>
</feature>
<keyword evidence="9" id="KW-0175">Coiled coil</keyword>
<gene>
    <name evidence="11" type="primary">RSPH3</name>
    <name evidence="11" type="ORF">HK099_001969</name>
</gene>
<evidence type="ECO:0000256" key="3">
    <source>
        <dbReference type="ARBA" id="ARBA00022490"/>
    </source>
</evidence>
<dbReference type="Pfam" id="PF06098">
    <property type="entry name" value="Radial_spoke_3"/>
    <property type="match status" value="1"/>
</dbReference>
<name>A0AAD5XWX7_9FUNG</name>
<dbReference type="EMBL" id="JADGJW010000161">
    <property type="protein sequence ID" value="KAJ3222754.1"/>
    <property type="molecule type" value="Genomic_DNA"/>
</dbReference>
<keyword evidence="12" id="KW-1185">Reference proteome</keyword>
<dbReference type="Proteomes" id="UP001211065">
    <property type="component" value="Unassembled WGS sequence"/>
</dbReference>
<keyword evidence="4" id="KW-0597">Phosphoprotein</keyword>
<evidence type="ECO:0000313" key="11">
    <source>
        <dbReference type="EMBL" id="KAJ3222754.1"/>
    </source>
</evidence>
<evidence type="ECO:0000256" key="4">
    <source>
        <dbReference type="ARBA" id="ARBA00022553"/>
    </source>
</evidence>
<dbReference type="AlphaFoldDB" id="A0AAD5XWX7"/>
<evidence type="ECO:0000256" key="7">
    <source>
        <dbReference type="ARBA" id="ARBA00023212"/>
    </source>
</evidence>